<keyword evidence="2" id="KW-1185">Reference proteome</keyword>
<organism evidence="1 2">
    <name type="scientific">Stecheria intestinalis</name>
    <dbReference type="NCBI Taxonomy" id="2606630"/>
    <lineage>
        <taxon>Bacteria</taxon>
        <taxon>Bacillati</taxon>
        <taxon>Bacillota</taxon>
        <taxon>Erysipelotrichia</taxon>
        <taxon>Erysipelotrichales</taxon>
        <taxon>Erysipelotrichaceae</taxon>
        <taxon>Stecheria</taxon>
    </lineage>
</organism>
<sequence>MHRSSWDAYLSEWKEAFCNSSGTMEDLLIQMTLLMEKSLKQYSRFLPSGAAAMDRLFILDVRSQVTSAMAELWAEFLYQNGICPEAEYLTRGQFLAGGIGELIFQNLTEEQQDEAFLHAVMHSIIFFVLSAMNFSEEKRRMLLVELEKKRQLWQV</sequence>
<dbReference type="Proteomes" id="UP000461880">
    <property type="component" value="Unassembled WGS sequence"/>
</dbReference>
<gene>
    <name evidence="1" type="ORF">FYJ51_09540</name>
</gene>
<evidence type="ECO:0000313" key="2">
    <source>
        <dbReference type="Proteomes" id="UP000461880"/>
    </source>
</evidence>
<comment type="caution">
    <text evidence="1">The sequence shown here is derived from an EMBL/GenBank/DDBJ whole genome shotgun (WGS) entry which is preliminary data.</text>
</comment>
<dbReference type="EMBL" id="VUMN01000024">
    <property type="protein sequence ID" value="MSS59136.1"/>
    <property type="molecule type" value="Genomic_DNA"/>
</dbReference>
<proteinExistence type="predicted"/>
<reference evidence="1 2" key="1">
    <citation type="submission" date="2019-08" db="EMBL/GenBank/DDBJ databases">
        <title>In-depth cultivation of the pig gut microbiome towards novel bacterial diversity and tailored functional studies.</title>
        <authorList>
            <person name="Wylensek D."/>
            <person name="Hitch T.C.A."/>
            <person name="Clavel T."/>
        </authorList>
    </citation>
    <scope>NUCLEOTIDE SEQUENCE [LARGE SCALE GENOMIC DNA]</scope>
    <source>
        <strain evidence="1 2">Oil+RF-744-GAM-WT-6</strain>
    </source>
</reference>
<dbReference type="AlphaFoldDB" id="A0A7X2TH37"/>
<name>A0A7X2TH37_9FIRM</name>
<evidence type="ECO:0000313" key="1">
    <source>
        <dbReference type="EMBL" id="MSS59136.1"/>
    </source>
</evidence>
<protein>
    <submittedName>
        <fullName evidence="1">Uncharacterized protein</fullName>
    </submittedName>
</protein>
<accession>A0A7X2TH37</accession>
<dbReference type="RefSeq" id="WP_154505287.1">
    <property type="nucleotide sequence ID" value="NZ_VUMN01000024.1"/>
</dbReference>